<dbReference type="Proteomes" id="UP001314170">
    <property type="component" value="Unassembled WGS sequence"/>
</dbReference>
<evidence type="ECO:0008006" key="8">
    <source>
        <dbReference type="Google" id="ProtNLM"/>
    </source>
</evidence>
<dbReference type="SUPFAM" id="SSF52058">
    <property type="entry name" value="L domain-like"/>
    <property type="match status" value="1"/>
</dbReference>
<dbReference type="InterPro" id="IPR041118">
    <property type="entry name" value="Rx_N"/>
</dbReference>
<sequence>MAESLVSPLLEQITTIATQQVQEEVTLVVGVEEEVEKLTSNLSAIQAVLEDAERRQLKEAVVRDWINKLKQLVYDIDDVLDEWSTAILKRQTHEEAENQAVSKKMVCSFLPSPCSCFQKVIHRRDIALKIKKVSERLDVIAKEKARYRFESDKGIEETERLIMDGNDLEESYTATSYERVRHSTVELSSQGHFPVSIYKAKNLRSLLMINATNPSLGATLPDLFKQLTCLRSLDLSRSSIQEIPIEVVKLIHLRYLDLSYCRKLKSLPETICDLCNLQSLAVSWCDSIKELPQATGKLTKLRHLMVDYSGVAFIPKGIERLSSLRTLDRFPVCSDGENASKAANLGELKNLNQLRGSLWIEKLGNMVDVSEAEKAELKNKKHLQRLALWFDGEKTELRANEEALIEALQPPSDLDVLHIEDYSGIFLPNWIMSLTRLTKLELVDCGNFEVLPPLGRLPNLEYLELMGLKQRRLDVGFLGIENVDKAYINEGELARVPAFPKLKQLKIWYLEELEEWDDWIERRVGEKDATTSIIMRQLQELRISDCPILKLEDLEPRL</sequence>
<dbReference type="GO" id="GO:0000166">
    <property type="term" value="F:nucleotide binding"/>
    <property type="evidence" value="ECO:0007669"/>
    <property type="project" value="UniProtKB-KW"/>
</dbReference>
<reference evidence="6 7" key="1">
    <citation type="submission" date="2024-01" db="EMBL/GenBank/DDBJ databases">
        <authorList>
            <person name="Waweru B."/>
        </authorList>
    </citation>
    <scope>NUCLEOTIDE SEQUENCE [LARGE SCALE GENOMIC DNA]</scope>
</reference>
<evidence type="ECO:0000256" key="1">
    <source>
        <dbReference type="ARBA" id="ARBA00022737"/>
    </source>
</evidence>
<name>A0AAV1RKM4_9ROSI</name>
<evidence type="ECO:0000256" key="3">
    <source>
        <dbReference type="ARBA" id="ARBA00022821"/>
    </source>
</evidence>
<dbReference type="Pfam" id="PF13855">
    <property type="entry name" value="LRR_8"/>
    <property type="match status" value="1"/>
</dbReference>
<dbReference type="PANTHER" id="PTHR47186:SF30">
    <property type="entry name" value="EF-HAND DOMAIN-CONTAINING PROTEIN"/>
    <property type="match status" value="1"/>
</dbReference>
<dbReference type="PANTHER" id="PTHR47186">
    <property type="entry name" value="LEUCINE-RICH REPEAT-CONTAINING PROTEIN 57"/>
    <property type="match status" value="1"/>
</dbReference>
<comment type="caution">
    <text evidence="6">The sequence shown here is derived from an EMBL/GenBank/DDBJ whole genome shotgun (WGS) entry which is preliminary data.</text>
</comment>
<gene>
    <name evidence="6" type="ORF">DCAF_LOCUS12028</name>
</gene>
<organism evidence="6 7">
    <name type="scientific">Dovyalis caffra</name>
    <dbReference type="NCBI Taxonomy" id="77055"/>
    <lineage>
        <taxon>Eukaryota</taxon>
        <taxon>Viridiplantae</taxon>
        <taxon>Streptophyta</taxon>
        <taxon>Embryophyta</taxon>
        <taxon>Tracheophyta</taxon>
        <taxon>Spermatophyta</taxon>
        <taxon>Magnoliopsida</taxon>
        <taxon>eudicotyledons</taxon>
        <taxon>Gunneridae</taxon>
        <taxon>Pentapetalae</taxon>
        <taxon>rosids</taxon>
        <taxon>fabids</taxon>
        <taxon>Malpighiales</taxon>
        <taxon>Salicaceae</taxon>
        <taxon>Flacourtieae</taxon>
        <taxon>Dovyalis</taxon>
    </lineage>
</organism>
<feature type="domain" description="R13L1/DRL21-like LRR repeat region" evidence="5">
    <location>
        <begin position="345"/>
        <end position="467"/>
    </location>
</feature>
<dbReference type="InterPro" id="IPR056789">
    <property type="entry name" value="LRR_R13L1-DRL21"/>
</dbReference>
<protein>
    <recommendedName>
        <fullName evidence="8">Rx N-terminal domain-containing protein</fullName>
    </recommendedName>
</protein>
<dbReference type="Gene3D" id="1.20.5.4130">
    <property type="match status" value="1"/>
</dbReference>
<evidence type="ECO:0000259" key="5">
    <source>
        <dbReference type="Pfam" id="PF25019"/>
    </source>
</evidence>
<dbReference type="InterPro" id="IPR001611">
    <property type="entry name" value="Leu-rich_rpt"/>
</dbReference>
<proteinExistence type="predicted"/>
<keyword evidence="7" id="KW-1185">Reference proteome</keyword>
<dbReference type="GO" id="GO:0006952">
    <property type="term" value="P:defense response"/>
    <property type="evidence" value="ECO:0007669"/>
    <property type="project" value="UniProtKB-KW"/>
</dbReference>
<evidence type="ECO:0000256" key="2">
    <source>
        <dbReference type="ARBA" id="ARBA00022741"/>
    </source>
</evidence>
<keyword evidence="3" id="KW-0611">Plant defense</keyword>
<keyword evidence="1" id="KW-0677">Repeat</keyword>
<evidence type="ECO:0000313" key="6">
    <source>
        <dbReference type="EMBL" id="CAK7337001.1"/>
    </source>
</evidence>
<dbReference type="AlphaFoldDB" id="A0AAV1RKM4"/>
<evidence type="ECO:0000313" key="7">
    <source>
        <dbReference type="Proteomes" id="UP001314170"/>
    </source>
</evidence>
<evidence type="ECO:0000259" key="4">
    <source>
        <dbReference type="Pfam" id="PF18052"/>
    </source>
</evidence>
<dbReference type="Pfam" id="PF25019">
    <property type="entry name" value="LRR_R13L1-DRL21"/>
    <property type="match status" value="1"/>
</dbReference>
<dbReference type="Gene3D" id="3.80.10.10">
    <property type="entry name" value="Ribonuclease Inhibitor"/>
    <property type="match status" value="1"/>
</dbReference>
<dbReference type="Pfam" id="PF18052">
    <property type="entry name" value="Rx_N"/>
    <property type="match status" value="1"/>
</dbReference>
<keyword evidence="2" id="KW-0547">Nucleotide-binding</keyword>
<dbReference type="InterPro" id="IPR032675">
    <property type="entry name" value="LRR_dom_sf"/>
</dbReference>
<accession>A0AAV1RKM4</accession>
<feature type="domain" description="Disease resistance N-terminal" evidence="4">
    <location>
        <begin position="6"/>
        <end position="96"/>
    </location>
</feature>
<dbReference type="EMBL" id="CAWUPB010001009">
    <property type="protein sequence ID" value="CAK7337001.1"/>
    <property type="molecule type" value="Genomic_DNA"/>
</dbReference>